<dbReference type="RefSeq" id="WP_216082830.1">
    <property type="nucleotide sequence ID" value="NZ_CACTIB010000008.1"/>
</dbReference>
<keyword evidence="3 5" id="KW-0479">Metal-binding</keyword>
<dbReference type="GO" id="GO:0046872">
    <property type="term" value="F:metal ion binding"/>
    <property type="evidence" value="ECO:0007669"/>
    <property type="project" value="UniProtKB-KW"/>
</dbReference>
<dbReference type="FunFam" id="3.55.40.20:FF:000004">
    <property type="entry name" value="Superoxide dismutase [Fe]"/>
    <property type="match status" value="1"/>
</dbReference>
<dbReference type="PRINTS" id="PR01703">
    <property type="entry name" value="MNSODISMTASE"/>
</dbReference>
<feature type="domain" description="Manganese/iron superoxide dismutase N-terminal" evidence="7">
    <location>
        <begin position="5"/>
        <end position="88"/>
    </location>
</feature>
<protein>
    <recommendedName>
        <fullName evidence="2 6">Superoxide dismutase</fullName>
        <ecNumber evidence="2 6">1.15.1.1</ecNumber>
    </recommendedName>
</protein>
<dbReference type="InterPro" id="IPR019833">
    <property type="entry name" value="Mn/Fe_SOD_BS"/>
</dbReference>
<accession>A0A478FPE9</accession>
<dbReference type="PANTHER" id="PTHR43595">
    <property type="entry name" value="37S RIBOSOMAL PROTEIN S26, MITOCHONDRIAL"/>
    <property type="match status" value="1"/>
</dbReference>
<dbReference type="PROSITE" id="PS00088">
    <property type="entry name" value="SOD_MN"/>
    <property type="match status" value="1"/>
</dbReference>
<evidence type="ECO:0000313" key="9">
    <source>
        <dbReference type="EMBL" id="GCE63231.1"/>
    </source>
</evidence>
<keyword evidence="4 6" id="KW-0560">Oxidoreductase</keyword>
<evidence type="ECO:0000313" key="10">
    <source>
        <dbReference type="Proteomes" id="UP000324831"/>
    </source>
</evidence>
<dbReference type="PIRSF" id="PIRSF000349">
    <property type="entry name" value="SODismutase"/>
    <property type="match status" value="1"/>
</dbReference>
<sequence>MFSPKPLKFSFSDYSPAISEEIMTLHYKQHYFGYINNLNTAISKYPDFFKFEVSQILERIKEIPEDIQAIVRNNGGGVVNHEILWDILDKKETQIHDGVFKEDVSKAFGGWDKFIEQFMAAGGKLFGSGWVWLVFEKGTKNLKIMSTSNQDSPYMDGHYPIFGIDVWEHAYYLQYKNMKVNYLKEIWKIVDWKEVEKRYLSRKN</sequence>
<evidence type="ECO:0000256" key="6">
    <source>
        <dbReference type="RuleBase" id="RU000414"/>
    </source>
</evidence>
<dbReference type="InterPro" id="IPR019831">
    <property type="entry name" value="Mn/Fe_SOD_N"/>
</dbReference>
<dbReference type="SUPFAM" id="SSF54719">
    <property type="entry name" value="Fe,Mn superoxide dismutase (SOD), C-terminal domain"/>
    <property type="match status" value="1"/>
</dbReference>
<evidence type="ECO:0000259" key="7">
    <source>
        <dbReference type="Pfam" id="PF00081"/>
    </source>
</evidence>
<dbReference type="EMBL" id="BIMN01000001">
    <property type="protein sequence ID" value="GCE63231.1"/>
    <property type="molecule type" value="Genomic_DNA"/>
</dbReference>
<evidence type="ECO:0000256" key="5">
    <source>
        <dbReference type="PIRSR" id="PIRSR000349-1"/>
    </source>
</evidence>
<organism evidence="9 10">
    <name type="scientific">Candidatus Mycoplasma haematohominis</name>
    <dbReference type="NCBI Taxonomy" id="1494318"/>
    <lineage>
        <taxon>Bacteria</taxon>
        <taxon>Bacillati</taxon>
        <taxon>Mycoplasmatota</taxon>
        <taxon>Mollicutes</taxon>
        <taxon>Mycoplasmataceae</taxon>
        <taxon>Mycoplasma</taxon>
    </lineage>
</organism>
<comment type="catalytic activity">
    <reaction evidence="6">
        <text>2 superoxide + 2 H(+) = H2O2 + O2</text>
        <dbReference type="Rhea" id="RHEA:20696"/>
        <dbReference type="ChEBI" id="CHEBI:15378"/>
        <dbReference type="ChEBI" id="CHEBI:15379"/>
        <dbReference type="ChEBI" id="CHEBI:16240"/>
        <dbReference type="ChEBI" id="CHEBI:18421"/>
        <dbReference type="EC" id="1.15.1.1"/>
    </reaction>
</comment>
<dbReference type="InterPro" id="IPR036324">
    <property type="entry name" value="Mn/Fe_SOD_N_sf"/>
</dbReference>
<evidence type="ECO:0000256" key="4">
    <source>
        <dbReference type="ARBA" id="ARBA00023002"/>
    </source>
</evidence>
<dbReference type="SUPFAM" id="SSF46609">
    <property type="entry name" value="Fe,Mn superoxide dismutase (SOD), N-terminal domain"/>
    <property type="match status" value="1"/>
</dbReference>
<comment type="caution">
    <text evidence="9">The sequence shown here is derived from an EMBL/GenBank/DDBJ whole genome shotgun (WGS) entry which is preliminary data.</text>
</comment>
<feature type="binding site" evidence="5">
    <location>
        <position position="81"/>
    </location>
    <ligand>
        <name>Mn(2+)</name>
        <dbReference type="ChEBI" id="CHEBI:29035"/>
    </ligand>
</feature>
<gene>
    <name evidence="9" type="primary">sodA2</name>
    <name evidence="9" type="ORF">MHSWG343_02160</name>
</gene>
<evidence type="ECO:0000256" key="2">
    <source>
        <dbReference type="ARBA" id="ARBA00012682"/>
    </source>
</evidence>
<dbReference type="Gene3D" id="1.10.287.990">
    <property type="entry name" value="Fe,Mn superoxide dismutase (SOD) domain"/>
    <property type="match status" value="1"/>
</dbReference>
<evidence type="ECO:0000256" key="3">
    <source>
        <dbReference type="ARBA" id="ARBA00022723"/>
    </source>
</evidence>
<dbReference type="AlphaFoldDB" id="A0A478FPE9"/>
<name>A0A478FPE9_9MOLU</name>
<comment type="similarity">
    <text evidence="1 6">Belongs to the iron/manganese superoxide dismutase family.</text>
</comment>
<evidence type="ECO:0000256" key="1">
    <source>
        <dbReference type="ARBA" id="ARBA00008714"/>
    </source>
</evidence>
<reference evidence="9 10" key="1">
    <citation type="submission" date="2019-01" db="EMBL/GenBank/DDBJ databases">
        <title>Draft genome sequences of Candidatus Mycoplasma haemohominis SWG34-3 identified from a patient with pyrexia, anemia and liver dysfunction.</title>
        <authorList>
            <person name="Sekizuka T."/>
            <person name="Hattori N."/>
            <person name="Katano H."/>
            <person name="Takuma T."/>
            <person name="Ito T."/>
            <person name="Arai N."/>
            <person name="Yanai R."/>
            <person name="Ishii S."/>
            <person name="Miura Y."/>
            <person name="Tokunaga T."/>
            <person name="Watanabe H."/>
            <person name="Nomura N."/>
            <person name="Eguchi J."/>
            <person name="Arai T."/>
            <person name="Hasegawa H."/>
            <person name="Nakamaki T."/>
            <person name="Wakita T."/>
            <person name="Niki Y."/>
            <person name="Kuroda M."/>
        </authorList>
    </citation>
    <scope>NUCLEOTIDE SEQUENCE [LARGE SCALE GENOMIC DNA]</scope>
    <source>
        <strain evidence="9">SWG34-3</strain>
    </source>
</reference>
<feature type="binding site" evidence="5">
    <location>
        <position position="26"/>
    </location>
    <ligand>
        <name>Mn(2+)</name>
        <dbReference type="ChEBI" id="CHEBI:29035"/>
    </ligand>
</feature>
<dbReference type="EC" id="1.15.1.1" evidence="2 6"/>
<dbReference type="GO" id="GO:0004784">
    <property type="term" value="F:superoxide dismutase activity"/>
    <property type="evidence" value="ECO:0007669"/>
    <property type="project" value="UniProtKB-EC"/>
</dbReference>
<evidence type="ECO:0000259" key="8">
    <source>
        <dbReference type="Pfam" id="PF02777"/>
    </source>
</evidence>
<feature type="binding site" evidence="5">
    <location>
        <position position="165"/>
    </location>
    <ligand>
        <name>Mn(2+)</name>
        <dbReference type="ChEBI" id="CHEBI:29035"/>
    </ligand>
</feature>
<proteinExistence type="inferred from homology"/>
<feature type="binding site" evidence="5">
    <location>
        <position position="169"/>
    </location>
    <ligand>
        <name>Mn(2+)</name>
        <dbReference type="ChEBI" id="CHEBI:29035"/>
    </ligand>
</feature>
<dbReference type="InterPro" id="IPR001189">
    <property type="entry name" value="Mn/Fe_SOD"/>
</dbReference>
<dbReference type="InterPro" id="IPR019832">
    <property type="entry name" value="Mn/Fe_SOD_C"/>
</dbReference>
<feature type="domain" description="Manganese/iron superoxide dismutase C-terminal" evidence="8">
    <location>
        <begin position="98"/>
        <end position="198"/>
    </location>
</feature>
<dbReference type="Pfam" id="PF02777">
    <property type="entry name" value="Sod_Fe_C"/>
    <property type="match status" value="1"/>
</dbReference>
<dbReference type="GO" id="GO:0005737">
    <property type="term" value="C:cytoplasm"/>
    <property type="evidence" value="ECO:0007669"/>
    <property type="project" value="TreeGrafter"/>
</dbReference>
<dbReference type="Proteomes" id="UP000324831">
    <property type="component" value="Unassembled WGS sequence"/>
</dbReference>
<dbReference type="PANTHER" id="PTHR43595:SF2">
    <property type="entry name" value="SMALL RIBOSOMAL SUBUNIT PROTEIN MS42"/>
    <property type="match status" value="1"/>
</dbReference>
<dbReference type="InterPro" id="IPR036314">
    <property type="entry name" value="SOD_C_sf"/>
</dbReference>
<dbReference type="Gene3D" id="3.55.40.20">
    <property type="entry name" value="Iron/manganese superoxide dismutase, C-terminal domain"/>
    <property type="match status" value="1"/>
</dbReference>
<comment type="function">
    <text evidence="6">Destroys radicals which are normally produced within the cells and which are toxic to biological systems.</text>
</comment>
<dbReference type="Pfam" id="PF00081">
    <property type="entry name" value="Sod_Fe_N"/>
    <property type="match status" value="1"/>
</dbReference>